<name>A0A8H6S2Q9_9AGAR</name>
<evidence type="ECO:0000256" key="1">
    <source>
        <dbReference type="SAM" id="MobiDB-lite"/>
    </source>
</evidence>
<organism evidence="2 3">
    <name type="scientific">Mycena indigotica</name>
    <dbReference type="NCBI Taxonomy" id="2126181"/>
    <lineage>
        <taxon>Eukaryota</taxon>
        <taxon>Fungi</taxon>
        <taxon>Dikarya</taxon>
        <taxon>Basidiomycota</taxon>
        <taxon>Agaricomycotina</taxon>
        <taxon>Agaricomycetes</taxon>
        <taxon>Agaricomycetidae</taxon>
        <taxon>Agaricales</taxon>
        <taxon>Marasmiineae</taxon>
        <taxon>Mycenaceae</taxon>
        <taxon>Mycena</taxon>
    </lineage>
</organism>
<accession>A0A8H6S2Q9</accession>
<protein>
    <submittedName>
        <fullName evidence="2">Uncharacterized protein</fullName>
    </submittedName>
</protein>
<reference evidence="2" key="1">
    <citation type="submission" date="2020-05" db="EMBL/GenBank/DDBJ databases">
        <title>Mycena genomes resolve the evolution of fungal bioluminescence.</title>
        <authorList>
            <person name="Tsai I.J."/>
        </authorList>
    </citation>
    <scope>NUCLEOTIDE SEQUENCE</scope>
    <source>
        <strain evidence="2">171206Taipei</strain>
    </source>
</reference>
<keyword evidence="3" id="KW-1185">Reference proteome</keyword>
<gene>
    <name evidence="2" type="ORF">MIND_01281200</name>
</gene>
<feature type="region of interest" description="Disordered" evidence="1">
    <location>
        <begin position="209"/>
        <end position="229"/>
    </location>
</feature>
<evidence type="ECO:0000313" key="3">
    <source>
        <dbReference type="Proteomes" id="UP000636479"/>
    </source>
</evidence>
<dbReference type="Proteomes" id="UP000636479">
    <property type="component" value="Unassembled WGS sequence"/>
</dbReference>
<evidence type="ECO:0000313" key="2">
    <source>
        <dbReference type="EMBL" id="KAF7291367.1"/>
    </source>
</evidence>
<feature type="region of interest" description="Disordered" evidence="1">
    <location>
        <begin position="371"/>
        <end position="418"/>
    </location>
</feature>
<dbReference type="AlphaFoldDB" id="A0A8H6S2Q9"/>
<dbReference type="EMBL" id="JACAZF010000013">
    <property type="protein sequence ID" value="KAF7291367.1"/>
    <property type="molecule type" value="Genomic_DNA"/>
</dbReference>
<comment type="caution">
    <text evidence="2">The sequence shown here is derived from an EMBL/GenBank/DDBJ whole genome shotgun (WGS) entry which is preliminary data.</text>
</comment>
<dbReference type="GeneID" id="59351799"/>
<dbReference type="RefSeq" id="XP_037214489.1">
    <property type="nucleotide sequence ID" value="XM_037369283.1"/>
</dbReference>
<sequence length="576" mass="61807">MTTVVPSPVPDADPAAKWRFPPFPPPPPGVSIVPFADFVECGIQVFGEWVDGAPRDGRGIVTVVLPARTKDTTAVEGGVAVSKKKKKKKKTQAVVAAAGDWWTVWAGYAAHERFRVPYDSAIDPISRLHMAYDDFEQYYGIPQLTASSHKYVWDIVNALKYFVGADKGLSNMKLGHGSEGGDGAMDDDDDGFGDDGDFDLGAPVGTTAEESQLEISAETRSEQGDGEPAPRFRKAQAFLDDPAYATQVFLSSHLIDKGLCWEQRKLIAAPHVMRFFLTFLHRTGVIAKSDFDNAMLIVQTASVDLPGTLAVSNVLPDAWRVACEGAWGKAYEIKFEMDERPAKRAKIDGETENIELENGTTLVGQTVDSDELMGGDSGGEQNNEDANGWGGSGGWGDPETTENTAGWGEPASTTAEEPKPIPTLASILGNDTRAAAVKERYTPGLVERAMRRIASVGTDGPLAKVVLAPWPDWKPSVPGEQDNGPTVLRPSGPHDSYTDDITLRVLPACAAVLAQHVGLGVWGTWVRVDAAGPAGDDDVDVEGWYVQDVTLVIPSYWAAATGACGMFNTKGKEIST</sequence>
<proteinExistence type="predicted"/>
<dbReference type="OrthoDB" id="435402at2759"/>